<dbReference type="RefSeq" id="WP_307237318.1">
    <property type="nucleotide sequence ID" value="NZ_JAUSUZ010000001.1"/>
</dbReference>
<evidence type="ECO:0000313" key="1">
    <source>
        <dbReference type="EMBL" id="MDQ0365107.1"/>
    </source>
</evidence>
<protein>
    <submittedName>
        <fullName evidence="1">Uncharacterized protein</fullName>
    </submittedName>
</protein>
<evidence type="ECO:0000313" key="2">
    <source>
        <dbReference type="Proteomes" id="UP001240236"/>
    </source>
</evidence>
<gene>
    <name evidence="1" type="ORF">J2S42_001776</name>
</gene>
<dbReference type="AlphaFoldDB" id="A0AAE3VXH8"/>
<comment type="caution">
    <text evidence="1">The sequence shown here is derived from an EMBL/GenBank/DDBJ whole genome shotgun (WGS) entry which is preliminary data.</text>
</comment>
<proteinExistence type="predicted"/>
<keyword evidence="2" id="KW-1185">Reference proteome</keyword>
<dbReference type="Proteomes" id="UP001240236">
    <property type="component" value="Unassembled WGS sequence"/>
</dbReference>
<sequence>MLEEDALHILFEPGDRPGRTGIRDATEVEVYAPFPPEIHAVLWPQCSSRRLSRPVAGYVRVAGGYLPLGRLVQRGAAYLGTTLYRMTYQLETPISFRVLDRVRAAPVDQPCPGAEWLRHLPHDPVSALRGFVTEWYADLAPPLGPLSSAVMPTPLAVAYEVIAGRDVFRQDGLFPPHELKQDHAGRLVFGYENQGCFRLLTLPEGDDPPVWIHWDDEEPLLSALPLSCFLLATLLFEALLTSEYRMHGRVWREDKERAVAGLKRVPLAGREIHDDNAETYVGRGLVIQAQPWDEDTWTISAAARHRADLLPVERFRNM</sequence>
<dbReference type="EMBL" id="JAUSUZ010000001">
    <property type="protein sequence ID" value="MDQ0365107.1"/>
    <property type="molecule type" value="Genomic_DNA"/>
</dbReference>
<organism evidence="1 2">
    <name type="scientific">Catenuloplanes indicus</name>
    <dbReference type="NCBI Taxonomy" id="137267"/>
    <lineage>
        <taxon>Bacteria</taxon>
        <taxon>Bacillati</taxon>
        <taxon>Actinomycetota</taxon>
        <taxon>Actinomycetes</taxon>
        <taxon>Micromonosporales</taxon>
        <taxon>Micromonosporaceae</taxon>
        <taxon>Catenuloplanes</taxon>
    </lineage>
</organism>
<name>A0AAE3VXH8_9ACTN</name>
<reference evidence="1 2" key="1">
    <citation type="submission" date="2023-07" db="EMBL/GenBank/DDBJ databases">
        <title>Sequencing the genomes of 1000 actinobacteria strains.</title>
        <authorList>
            <person name="Klenk H.-P."/>
        </authorList>
    </citation>
    <scope>NUCLEOTIDE SEQUENCE [LARGE SCALE GENOMIC DNA]</scope>
    <source>
        <strain evidence="1 2">DSM 44709</strain>
    </source>
</reference>
<accession>A0AAE3VXH8</accession>